<evidence type="ECO:0000256" key="3">
    <source>
        <dbReference type="ARBA" id="ARBA00022679"/>
    </source>
</evidence>
<evidence type="ECO:0000256" key="1">
    <source>
        <dbReference type="ARBA" id="ARBA00004418"/>
    </source>
</evidence>
<dbReference type="Pfam" id="PF16822">
    <property type="entry name" value="ALGX"/>
    <property type="match status" value="1"/>
</dbReference>
<keyword evidence="8" id="KW-1185">Reference proteome</keyword>
<dbReference type="GO" id="GO:0016740">
    <property type="term" value="F:transferase activity"/>
    <property type="evidence" value="ECO:0007669"/>
    <property type="project" value="UniProtKB-KW"/>
</dbReference>
<keyword evidence="4" id="KW-0732">Signal</keyword>
<name>A0A7L5A012_9BACT</name>
<keyword evidence="5" id="KW-0574">Periplasm</keyword>
<comment type="caution">
    <text evidence="7">The sequence shown here is derived from an EMBL/GenBank/DDBJ whole genome shotgun (WGS) entry which is preliminary data.</text>
</comment>
<evidence type="ECO:0000256" key="2">
    <source>
        <dbReference type="ARBA" id="ARBA00005182"/>
    </source>
</evidence>
<dbReference type="Proteomes" id="UP000326380">
    <property type="component" value="Unassembled WGS sequence"/>
</dbReference>
<dbReference type="InterPro" id="IPR031811">
    <property type="entry name" value="ALGX/ALGJ_SGNH-like"/>
</dbReference>
<evidence type="ECO:0000256" key="6">
    <source>
        <dbReference type="ARBA" id="ARBA00022841"/>
    </source>
</evidence>
<evidence type="ECO:0000313" key="7">
    <source>
        <dbReference type="EMBL" id="KAA9331370.1"/>
    </source>
</evidence>
<comment type="subcellular location">
    <subcellularLocation>
        <location evidence="1">Periplasm</location>
    </subcellularLocation>
</comment>
<dbReference type="RefSeq" id="WP_151079547.1">
    <property type="nucleotide sequence ID" value="NZ_CP047647.1"/>
</dbReference>
<dbReference type="GO" id="GO:0042597">
    <property type="term" value="C:periplasmic space"/>
    <property type="evidence" value="ECO:0007669"/>
    <property type="project" value="UniProtKB-SubCell"/>
</dbReference>
<evidence type="ECO:0000256" key="5">
    <source>
        <dbReference type="ARBA" id="ARBA00022764"/>
    </source>
</evidence>
<evidence type="ECO:0000256" key="4">
    <source>
        <dbReference type="ARBA" id="ARBA00022729"/>
    </source>
</evidence>
<keyword evidence="3" id="KW-0808">Transferase</keyword>
<sequence>MTPASVKVYAKRLMAAALLLLLMLPAAQAKFEWFPSDSLEGYYEGPAPHPELSWEALTSNTYQPALERYLEDRLGFRVWFIKWRGQVPYSLFHETKDPNIFVGRNGVLFDSRPLYAYIGKDPVEEAALQRHIRHLRVVQDTLARRGKLFLFVTAASKASFAPEDMPTYFRKYPRQASNYERYTAAMRKAGINLFDLSHIVRQWKDTASYPLFPPYGTHWSNYTATLAGDTLVRYLEGRLGQDLRDYRLLPGEISDQARDQDEDLLKPLNLPIPPPPRTMKYPQVEYLPLKPGQRRPTALLIGDSFVFTILYNHLQHVFDDKASRFWFYNVINQSIVWPGELPEGNNMKVLDRRAQYLARDIVLVMFTEYNMDQHLDYGFSDDAYKLFVPYSHTDSLKVSALAKQIAQRPVPKDYWWAKGVETGMSMDQLVRQAAEAKYDSLR</sequence>
<proteinExistence type="predicted"/>
<dbReference type="EMBL" id="VTWU01000005">
    <property type="protein sequence ID" value="KAA9331370.1"/>
    <property type="molecule type" value="Genomic_DNA"/>
</dbReference>
<organism evidence="7 8">
    <name type="scientific">Hymenobacter busanensis</name>
    <dbReference type="NCBI Taxonomy" id="2607656"/>
    <lineage>
        <taxon>Bacteria</taxon>
        <taxon>Pseudomonadati</taxon>
        <taxon>Bacteroidota</taxon>
        <taxon>Cytophagia</taxon>
        <taxon>Cytophagales</taxon>
        <taxon>Hymenobacteraceae</taxon>
        <taxon>Hymenobacter</taxon>
    </lineage>
</organism>
<protein>
    <submittedName>
        <fullName evidence="7">Uncharacterized protein</fullName>
    </submittedName>
</protein>
<keyword evidence="6" id="KW-0016">Alginate biosynthesis</keyword>
<dbReference type="AlphaFoldDB" id="A0A7L5A012"/>
<comment type="pathway">
    <text evidence="2">Glycan biosynthesis; alginate biosynthesis.</text>
</comment>
<gene>
    <name evidence="7" type="ORF">F0P96_14075</name>
</gene>
<dbReference type="GO" id="GO:0042121">
    <property type="term" value="P:alginic acid biosynthetic process"/>
    <property type="evidence" value="ECO:0007669"/>
    <property type="project" value="UniProtKB-UniPathway"/>
</dbReference>
<accession>A0A7L5A012</accession>
<evidence type="ECO:0000313" key="8">
    <source>
        <dbReference type="Proteomes" id="UP000326380"/>
    </source>
</evidence>
<reference evidence="7 8" key="1">
    <citation type="submission" date="2019-09" db="EMBL/GenBank/DDBJ databases">
        <title>Genome sequence of Hymenobacter sp. M3.</title>
        <authorList>
            <person name="Srinivasan S."/>
        </authorList>
    </citation>
    <scope>NUCLEOTIDE SEQUENCE [LARGE SCALE GENOMIC DNA]</scope>
    <source>
        <strain evidence="7 8">M3</strain>
    </source>
</reference>